<accession>A0ACC1J7Q0</accession>
<sequence length="506" mass="51629">MNSNIGSVGSVGSNSSSINAAAGVAGAGVLFDGDKADSARVLTPPTSTGGVSQQQQQTSLGSNASVFGRLPANGPRAAGSLDAGRLGAATAASHISSAVGNAGGGGAHSRTHSRTASYGTSLLDTLNEEKQLHQQWLPPHSSVAAQRSRFGHGRSATGGGIGDLGTGVIGSGVPATNPLSHQRHFTLSTTTGGVGLQSTSPFSLHSQTDGIMRPTASSATPPNVTGAGGATGQHVRAHTLTASPPGFGRTAGGGAGSGLLKQPLPTNASGILGAHSRLNSLSGTSNASLAPGIPANLANSNLLASSLRNSYSSNSLRSAFARRSSPSPLSQDRDASAPSIGNGSFDFVPALDESSVWGPSRLSNELDLLSLHDGSITGNSNAMDDSFARELTAAEVADVNSRIRSYSFNSPPDGIEEADDADIDVLHAAATSQNPALAFRKMMARTHARSKTLANPFGGENDLDYALGFQQTQTQTQPQRLGLPLHMRNSSNAFLQDQQEQQHQQH</sequence>
<feature type="non-terminal residue" evidence="1">
    <location>
        <position position="506"/>
    </location>
</feature>
<proteinExistence type="predicted"/>
<name>A0ACC1J7Q0_9FUNG</name>
<keyword evidence="2" id="KW-1185">Reference proteome</keyword>
<evidence type="ECO:0000313" key="2">
    <source>
        <dbReference type="Proteomes" id="UP001150603"/>
    </source>
</evidence>
<protein>
    <submittedName>
        <fullName evidence="1">Uncharacterized protein</fullName>
    </submittedName>
</protein>
<dbReference type="Proteomes" id="UP001150603">
    <property type="component" value="Unassembled WGS sequence"/>
</dbReference>
<organism evidence="1 2">
    <name type="scientific">Linderina macrospora</name>
    <dbReference type="NCBI Taxonomy" id="4868"/>
    <lineage>
        <taxon>Eukaryota</taxon>
        <taxon>Fungi</taxon>
        <taxon>Fungi incertae sedis</taxon>
        <taxon>Zoopagomycota</taxon>
        <taxon>Kickxellomycotina</taxon>
        <taxon>Kickxellomycetes</taxon>
        <taxon>Kickxellales</taxon>
        <taxon>Kickxellaceae</taxon>
        <taxon>Linderina</taxon>
    </lineage>
</organism>
<evidence type="ECO:0000313" key="1">
    <source>
        <dbReference type="EMBL" id="KAJ1940978.1"/>
    </source>
</evidence>
<gene>
    <name evidence="1" type="ORF">FBU59_003644</name>
</gene>
<dbReference type="EMBL" id="JANBPW010002388">
    <property type="protein sequence ID" value="KAJ1940978.1"/>
    <property type="molecule type" value="Genomic_DNA"/>
</dbReference>
<reference evidence="1" key="1">
    <citation type="submission" date="2022-07" db="EMBL/GenBank/DDBJ databases">
        <title>Phylogenomic reconstructions and comparative analyses of Kickxellomycotina fungi.</title>
        <authorList>
            <person name="Reynolds N.K."/>
            <person name="Stajich J.E."/>
            <person name="Barry K."/>
            <person name="Grigoriev I.V."/>
            <person name="Crous P."/>
            <person name="Smith M.E."/>
        </authorList>
    </citation>
    <scope>NUCLEOTIDE SEQUENCE</scope>
    <source>
        <strain evidence="1">NRRL 5244</strain>
    </source>
</reference>
<comment type="caution">
    <text evidence="1">The sequence shown here is derived from an EMBL/GenBank/DDBJ whole genome shotgun (WGS) entry which is preliminary data.</text>
</comment>